<dbReference type="CDD" id="cd07852">
    <property type="entry name" value="STKc_MAPK15-like"/>
    <property type="match status" value="1"/>
</dbReference>
<feature type="compositionally biased region" description="Basic residues" evidence="9">
    <location>
        <begin position="408"/>
        <end position="418"/>
    </location>
</feature>
<feature type="domain" description="Protein kinase" evidence="10">
    <location>
        <begin position="75"/>
        <end position="366"/>
    </location>
</feature>
<dbReference type="Pfam" id="PF00069">
    <property type="entry name" value="Pkinase"/>
    <property type="match status" value="1"/>
</dbReference>
<dbReference type="PANTHER" id="PTHR24055">
    <property type="entry name" value="MITOGEN-ACTIVATED PROTEIN KINASE"/>
    <property type="match status" value="1"/>
</dbReference>
<keyword evidence="6" id="KW-0067">ATP-binding</keyword>
<dbReference type="InterPro" id="IPR011009">
    <property type="entry name" value="Kinase-like_dom_sf"/>
</dbReference>
<feature type="compositionally biased region" description="Basic and acidic residues" evidence="9">
    <location>
        <begin position="623"/>
        <end position="633"/>
    </location>
</feature>
<evidence type="ECO:0000256" key="3">
    <source>
        <dbReference type="ARBA" id="ARBA00022679"/>
    </source>
</evidence>
<keyword evidence="2" id="KW-0723">Serine/threonine-protein kinase</keyword>
<comment type="catalytic activity">
    <reaction evidence="7">
        <text>L-threonyl-[protein] + ATP = O-phospho-L-threonyl-[protein] + ADP + H(+)</text>
        <dbReference type="Rhea" id="RHEA:46608"/>
        <dbReference type="Rhea" id="RHEA-COMP:11060"/>
        <dbReference type="Rhea" id="RHEA-COMP:11605"/>
        <dbReference type="ChEBI" id="CHEBI:15378"/>
        <dbReference type="ChEBI" id="CHEBI:30013"/>
        <dbReference type="ChEBI" id="CHEBI:30616"/>
        <dbReference type="ChEBI" id="CHEBI:61977"/>
        <dbReference type="ChEBI" id="CHEBI:456216"/>
        <dbReference type="EC" id="2.7.11.24"/>
    </reaction>
</comment>
<evidence type="ECO:0000256" key="5">
    <source>
        <dbReference type="ARBA" id="ARBA00022777"/>
    </source>
</evidence>
<evidence type="ECO:0000256" key="9">
    <source>
        <dbReference type="SAM" id="MobiDB-lite"/>
    </source>
</evidence>
<keyword evidence="4" id="KW-0547">Nucleotide-binding</keyword>
<feature type="compositionally biased region" description="Pro residues" evidence="9">
    <location>
        <begin position="499"/>
        <end position="511"/>
    </location>
</feature>
<evidence type="ECO:0000313" key="12">
    <source>
        <dbReference type="Proteomes" id="UP000095192"/>
    </source>
</evidence>
<evidence type="ECO:0000256" key="1">
    <source>
        <dbReference type="ARBA" id="ARBA00012411"/>
    </source>
</evidence>
<dbReference type="EC" id="2.7.11.24" evidence="1"/>
<feature type="compositionally biased region" description="Low complexity" evidence="9">
    <location>
        <begin position="425"/>
        <end position="445"/>
    </location>
</feature>
<feature type="region of interest" description="Disordered" evidence="9">
    <location>
        <begin position="408"/>
        <end position="516"/>
    </location>
</feature>
<dbReference type="VEuPathDB" id="ToxoDB:cyc_00288"/>
<dbReference type="PROSITE" id="PS00108">
    <property type="entry name" value="PROTEIN_KINASE_ST"/>
    <property type="match status" value="1"/>
</dbReference>
<dbReference type="InterPro" id="IPR050117">
    <property type="entry name" value="MAPK"/>
</dbReference>
<name>A0A1D3D0D2_9EIME</name>
<protein>
    <recommendedName>
        <fullName evidence="1">mitogen-activated protein kinase</fullName>
        <ecNumber evidence="1">2.7.11.24</ecNumber>
    </recommendedName>
</protein>
<evidence type="ECO:0000256" key="7">
    <source>
        <dbReference type="ARBA" id="ARBA00047592"/>
    </source>
</evidence>
<feature type="region of interest" description="Disordered" evidence="9">
    <location>
        <begin position="608"/>
        <end position="638"/>
    </location>
</feature>
<dbReference type="FunFam" id="1.10.510.10:FF:000238">
    <property type="entry name" value="Mitogen-activated protein kinase"/>
    <property type="match status" value="1"/>
</dbReference>
<organism evidence="11 12">
    <name type="scientific">Cyclospora cayetanensis</name>
    <dbReference type="NCBI Taxonomy" id="88456"/>
    <lineage>
        <taxon>Eukaryota</taxon>
        <taxon>Sar</taxon>
        <taxon>Alveolata</taxon>
        <taxon>Apicomplexa</taxon>
        <taxon>Conoidasida</taxon>
        <taxon>Coccidia</taxon>
        <taxon>Eucoccidiorida</taxon>
        <taxon>Eimeriorina</taxon>
        <taxon>Eimeriidae</taxon>
        <taxon>Cyclospora</taxon>
    </lineage>
</organism>
<evidence type="ECO:0000256" key="6">
    <source>
        <dbReference type="ARBA" id="ARBA00022840"/>
    </source>
</evidence>
<dbReference type="InterPro" id="IPR008271">
    <property type="entry name" value="Ser/Thr_kinase_AS"/>
</dbReference>
<evidence type="ECO:0000256" key="4">
    <source>
        <dbReference type="ARBA" id="ARBA00022741"/>
    </source>
</evidence>
<comment type="catalytic activity">
    <reaction evidence="8">
        <text>L-seryl-[protein] + ATP = O-phospho-L-seryl-[protein] + ADP + H(+)</text>
        <dbReference type="Rhea" id="RHEA:17989"/>
        <dbReference type="Rhea" id="RHEA-COMP:9863"/>
        <dbReference type="Rhea" id="RHEA-COMP:11604"/>
        <dbReference type="ChEBI" id="CHEBI:15378"/>
        <dbReference type="ChEBI" id="CHEBI:29999"/>
        <dbReference type="ChEBI" id="CHEBI:30616"/>
        <dbReference type="ChEBI" id="CHEBI:83421"/>
        <dbReference type="ChEBI" id="CHEBI:456216"/>
        <dbReference type="EC" id="2.7.11.24"/>
    </reaction>
</comment>
<feature type="compositionally biased region" description="Low complexity" evidence="9">
    <location>
        <begin position="458"/>
        <end position="488"/>
    </location>
</feature>
<feature type="compositionally biased region" description="Low complexity" evidence="9">
    <location>
        <begin position="608"/>
        <end position="617"/>
    </location>
</feature>
<dbReference type="SMART" id="SM00220">
    <property type="entry name" value="S_TKc"/>
    <property type="match status" value="1"/>
</dbReference>
<dbReference type="AlphaFoldDB" id="A0A1D3D0D2"/>
<dbReference type="SUPFAM" id="SSF56112">
    <property type="entry name" value="Protein kinase-like (PK-like)"/>
    <property type="match status" value="1"/>
</dbReference>
<dbReference type="FunFam" id="3.30.200.20:FF:000166">
    <property type="entry name" value="Mitogen-activated protein kinase"/>
    <property type="match status" value="1"/>
</dbReference>
<accession>A0A1D3D0D2</accession>
<comment type="caution">
    <text evidence="11">The sequence shown here is derived from an EMBL/GenBank/DDBJ whole genome shotgun (WGS) entry which is preliminary data.</text>
</comment>
<dbReference type="GO" id="GO:0106310">
    <property type="term" value="F:protein serine kinase activity"/>
    <property type="evidence" value="ECO:0007669"/>
    <property type="project" value="RHEA"/>
</dbReference>
<dbReference type="GO" id="GO:0005524">
    <property type="term" value="F:ATP binding"/>
    <property type="evidence" value="ECO:0007669"/>
    <property type="project" value="UniProtKB-KW"/>
</dbReference>
<keyword evidence="12" id="KW-1185">Reference proteome</keyword>
<dbReference type="EMBL" id="JROU02001281">
    <property type="protein sequence ID" value="OEH76914.1"/>
    <property type="molecule type" value="Genomic_DNA"/>
</dbReference>
<dbReference type="InterPro" id="IPR000719">
    <property type="entry name" value="Prot_kinase_dom"/>
</dbReference>
<sequence length="727" mass="79334">MSEAVDKHVLRKYDIVQKLGKGVSCAQVAFEVVHTGPQRVQRPADVSRYVACGIAVELAMCLWLVKLKWEQQQSWLLLRFSFVGAYGVVWKSYDRRTNEVVALKKIFEAFHNATDAQRTFREIMFLQQLSDHENIVRLMNVLKADNDRDIYLVFDFMETDLHAVIRAQILEAIHKQYIIYQLLRAIKYMHSGELLHRDMKPSNILLNSECQVKVADFGLARSVAHSEGGDGGSNPVLTDYVATRWYRAPEILLGSTCYTKGVDMWSLGCILGELLCGKPIFPGTSTMNQLERVVAITGRPSPEDIAAIRSPFAATMMESLAVVKQKNLEDCFPDAPAMALDLLNQLLQFNPLKRISAAKALEHPYVRQFHNPDDEPVCDHIITIPIDDNTKYSVEDYREKVYNEVIRKKKETRRHRHVPSVAAQSTPCSTATTTTGSNNSSGCTAAPGGEKSAHRSSSHYGSSRPSAGASSGSHQQQQPTTAAPSASPVKKTSASMYPPQQPQHRPAPSPCASPAGVAPACMQQNHMAYATTTPQREGSVAASSASTQYSAAHQGSVGGPHHAAPHSRYPSYPSATGTAVAPTAASASSFYATAGASASPVYTRYATSAAGSSSSSGPVMKHRSGEDRSERGTKSRPQVSLFLAAASLSGSKQQAQAAEAGRFAIRREQIESIEPTPRGRCEKERRRECGRGFLRGEGGCSNSDLPLRSVHALRETTAFALEEATHE</sequence>
<feature type="region of interest" description="Disordered" evidence="9">
    <location>
        <begin position="533"/>
        <end position="578"/>
    </location>
</feature>
<dbReference type="InterPro" id="IPR003527">
    <property type="entry name" value="MAP_kinase_CS"/>
</dbReference>
<reference evidence="11 12" key="1">
    <citation type="journal article" date="2016" name="BMC Genomics">
        <title>Comparative genomics reveals Cyclospora cayetanensis possesses coccidia-like metabolism and invasion components but unique surface antigens.</title>
        <authorList>
            <person name="Liu S."/>
            <person name="Wang L."/>
            <person name="Zheng H."/>
            <person name="Xu Z."/>
            <person name="Roellig D.M."/>
            <person name="Li N."/>
            <person name="Frace M.A."/>
            <person name="Tang K."/>
            <person name="Arrowood M.J."/>
            <person name="Moss D.M."/>
            <person name="Zhang L."/>
            <person name="Feng Y."/>
            <person name="Xiao L."/>
        </authorList>
    </citation>
    <scope>NUCLEOTIDE SEQUENCE [LARGE SCALE GENOMIC DNA]</scope>
    <source>
        <strain evidence="11 12">CHN_HEN01</strain>
    </source>
</reference>
<evidence type="ECO:0000256" key="8">
    <source>
        <dbReference type="ARBA" id="ARBA00048312"/>
    </source>
</evidence>
<keyword evidence="5" id="KW-0418">Kinase</keyword>
<dbReference type="GO" id="GO:0004707">
    <property type="term" value="F:MAP kinase activity"/>
    <property type="evidence" value="ECO:0007669"/>
    <property type="project" value="UniProtKB-EC"/>
</dbReference>
<evidence type="ECO:0000259" key="10">
    <source>
        <dbReference type="PROSITE" id="PS50011"/>
    </source>
</evidence>
<dbReference type="Proteomes" id="UP000095192">
    <property type="component" value="Unassembled WGS sequence"/>
</dbReference>
<evidence type="ECO:0000313" key="11">
    <source>
        <dbReference type="EMBL" id="OEH76914.1"/>
    </source>
</evidence>
<dbReference type="Gene3D" id="1.10.510.10">
    <property type="entry name" value="Transferase(Phosphotransferase) domain 1"/>
    <property type="match status" value="1"/>
</dbReference>
<dbReference type="VEuPathDB" id="ToxoDB:LOC34617486"/>
<feature type="compositionally biased region" description="Low complexity" evidence="9">
    <location>
        <begin position="539"/>
        <end position="552"/>
    </location>
</feature>
<dbReference type="Gene3D" id="3.30.200.20">
    <property type="entry name" value="Phosphorylase Kinase, domain 1"/>
    <property type="match status" value="1"/>
</dbReference>
<gene>
    <name evidence="11" type="ORF">cyc_00288</name>
</gene>
<keyword evidence="3" id="KW-0808">Transferase</keyword>
<dbReference type="PROSITE" id="PS50011">
    <property type="entry name" value="PROTEIN_KINASE_DOM"/>
    <property type="match status" value="1"/>
</dbReference>
<evidence type="ECO:0000256" key="2">
    <source>
        <dbReference type="ARBA" id="ARBA00022527"/>
    </source>
</evidence>
<dbReference type="InParanoid" id="A0A1D3D0D2"/>
<dbReference type="PROSITE" id="PS01351">
    <property type="entry name" value="MAPK"/>
    <property type="match status" value="1"/>
</dbReference>
<proteinExistence type="predicted"/>